<evidence type="ECO:0000313" key="2">
    <source>
        <dbReference type="Proteomes" id="UP000267017"/>
    </source>
</evidence>
<comment type="caution">
    <text evidence="1">The sequence shown here is derived from an EMBL/GenBank/DDBJ whole genome shotgun (WGS) entry which is preliminary data.</text>
</comment>
<dbReference type="RefSeq" id="WP_128630831.1">
    <property type="nucleotide sequence ID" value="NZ_RRCN01000001.1"/>
</dbReference>
<protein>
    <recommendedName>
        <fullName evidence="3">Lipoprotein</fullName>
    </recommendedName>
</protein>
<organism evidence="1 2">
    <name type="scientific">Paenibacillus oralis</name>
    <dbReference type="NCBI Taxonomy" id="2490856"/>
    <lineage>
        <taxon>Bacteria</taxon>
        <taxon>Bacillati</taxon>
        <taxon>Bacillota</taxon>
        <taxon>Bacilli</taxon>
        <taxon>Bacillales</taxon>
        <taxon>Paenibacillaceae</taxon>
        <taxon>Paenibacillus</taxon>
    </lineage>
</organism>
<dbReference type="AlphaFoldDB" id="A0A3P3TXV5"/>
<gene>
    <name evidence="1" type="ORF">EHV15_08460</name>
</gene>
<evidence type="ECO:0008006" key="3">
    <source>
        <dbReference type="Google" id="ProtNLM"/>
    </source>
</evidence>
<accession>A0A3P3TXV5</accession>
<dbReference type="EMBL" id="RRCN01000001">
    <property type="protein sequence ID" value="RRJ62952.1"/>
    <property type="molecule type" value="Genomic_DNA"/>
</dbReference>
<dbReference type="Proteomes" id="UP000267017">
    <property type="component" value="Unassembled WGS sequence"/>
</dbReference>
<dbReference type="PROSITE" id="PS51257">
    <property type="entry name" value="PROKAR_LIPOPROTEIN"/>
    <property type="match status" value="1"/>
</dbReference>
<keyword evidence="2" id="KW-1185">Reference proteome</keyword>
<name>A0A3P3TXV5_9BACL</name>
<proteinExistence type="predicted"/>
<sequence length="105" mass="11938">MKRAILYTIFCLFLLACAARFILDKGSAKQLSSDKLLITFTSQELKVTYINFFKGKNHVVYTKSAADYPTAALTGNNKNLFFTDFDSNHQRSFLKSILKIRISNS</sequence>
<reference evidence="1 2" key="1">
    <citation type="submission" date="2018-11" db="EMBL/GenBank/DDBJ databases">
        <title>Genome sequencing of Paenibacillus sp. KCOM 3021 (= ChDC PVNT-B20).</title>
        <authorList>
            <person name="Kook J.-K."/>
            <person name="Park S.-N."/>
            <person name="Lim Y.K."/>
        </authorList>
    </citation>
    <scope>NUCLEOTIDE SEQUENCE [LARGE SCALE GENOMIC DNA]</scope>
    <source>
        <strain evidence="1 2">KCOM 3021</strain>
    </source>
</reference>
<evidence type="ECO:0000313" key="1">
    <source>
        <dbReference type="EMBL" id="RRJ62952.1"/>
    </source>
</evidence>